<dbReference type="Proteomes" id="UP000434172">
    <property type="component" value="Unassembled WGS sequence"/>
</dbReference>
<keyword evidence="1" id="KW-0472">Membrane</keyword>
<gene>
    <name evidence="2" type="ORF">GQ607_008048</name>
</gene>
<proteinExistence type="predicted"/>
<sequence length="71" mass="8389">MGYLLHIKIALFIYVDDYNVISEIFDDYFYYFVNYYFLRIAWALILLAPMKTILFADRLSTVGFEISGGKI</sequence>
<keyword evidence="1" id="KW-0812">Transmembrane</keyword>
<comment type="caution">
    <text evidence="2">The sequence shown here is derived from an EMBL/GenBank/DDBJ whole genome shotgun (WGS) entry which is preliminary data.</text>
</comment>
<protein>
    <submittedName>
        <fullName evidence="2">Uncharacterized protein</fullName>
    </submittedName>
</protein>
<dbReference type="OrthoDB" id="5053384at2759"/>
<name>A0A8H3ZLT2_9PEZI</name>
<keyword evidence="3" id="KW-1185">Reference proteome</keyword>
<organism evidence="2 3">
    <name type="scientific">Colletotrichum asianum</name>
    <dbReference type="NCBI Taxonomy" id="702518"/>
    <lineage>
        <taxon>Eukaryota</taxon>
        <taxon>Fungi</taxon>
        <taxon>Dikarya</taxon>
        <taxon>Ascomycota</taxon>
        <taxon>Pezizomycotina</taxon>
        <taxon>Sordariomycetes</taxon>
        <taxon>Hypocreomycetidae</taxon>
        <taxon>Glomerellales</taxon>
        <taxon>Glomerellaceae</taxon>
        <taxon>Colletotrichum</taxon>
        <taxon>Colletotrichum gloeosporioides species complex</taxon>
    </lineage>
</organism>
<evidence type="ECO:0000313" key="3">
    <source>
        <dbReference type="Proteomes" id="UP000434172"/>
    </source>
</evidence>
<dbReference type="AlphaFoldDB" id="A0A8H3ZLT2"/>
<reference evidence="2 3" key="1">
    <citation type="submission" date="2019-12" db="EMBL/GenBank/DDBJ databases">
        <title>A genome sequence resource for the geographically widespread anthracnose pathogen Colletotrichum asianum.</title>
        <authorList>
            <person name="Meng Y."/>
        </authorList>
    </citation>
    <scope>NUCLEOTIDE SEQUENCE [LARGE SCALE GENOMIC DNA]</scope>
    <source>
        <strain evidence="2 3">ICMP 18580</strain>
    </source>
</reference>
<evidence type="ECO:0000256" key="1">
    <source>
        <dbReference type="SAM" id="Phobius"/>
    </source>
</evidence>
<keyword evidence="1" id="KW-1133">Transmembrane helix</keyword>
<dbReference type="EMBL" id="WOWK01000042">
    <property type="protein sequence ID" value="KAF0324609.1"/>
    <property type="molecule type" value="Genomic_DNA"/>
</dbReference>
<evidence type="ECO:0000313" key="2">
    <source>
        <dbReference type="EMBL" id="KAF0324609.1"/>
    </source>
</evidence>
<feature type="transmembrane region" description="Helical" evidence="1">
    <location>
        <begin position="28"/>
        <end position="48"/>
    </location>
</feature>
<accession>A0A8H3ZLT2</accession>